<name>A0ABW4VJL2_9BACT</name>
<evidence type="ECO:0000313" key="6">
    <source>
        <dbReference type="EMBL" id="MFD2034266.1"/>
    </source>
</evidence>
<evidence type="ECO:0000256" key="2">
    <source>
        <dbReference type="ARBA" id="ARBA00023015"/>
    </source>
</evidence>
<evidence type="ECO:0000256" key="3">
    <source>
        <dbReference type="ARBA" id="ARBA00023082"/>
    </source>
</evidence>
<dbReference type="InterPro" id="IPR013325">
    <property type="entry name" value="RNA_pol_sigma_r2"/>
</dbReference>
<dbReference type="Pfam" id="PF08281">
    <property type="entry name" value="Sigma70_r4_2"/>
    <property type="match status" value="1"/>
</dbReference>
<dbReference type="PANTHER" id="PTHR43133:SF46">
    <property type="entry name" value="RNA POLYMERASE SIGMA-70 FACTOR ECF SUBFAMILY"/>
    <property type="match status" value="1"/>
</dbReference>
<protein>
    <submittedName>
        <fullName evidence="6">RNA polymerase sigma factor</fullName>
    </submittedName>
</protein>
<dbReference type="InterPro" id="IPR036388">
    <property type="entry name" value="WH-like_DNA-bd_sf"/>
</dbReference>
<sequence length="178" mass="20837">MKELLDRLQNGDQSALEQVYVDYRIPFLDFLKRYKLDRNLAEDIYQDAVLALFENAVKGKLKDIKSSIKTYLFAIGKYMVYKRLANSKNDGALVTELPEELEWDGFESEQTNSAIIKLQEYLGQLGEKCREIIKLSYFEEKSTEEIVSLLGYPNKETLKSQKSRCIQHLKKKFQVYEK</sequence>
<proteinExistence type="inferred from homology"/>
<evidence type="ECO:0000256" key="1">
    <source>
        <dbReference type="ARBA" id="ARBA00010641"/>
    </source>
</evidence>
<dbReference type="InterPro" id="IPR013249">
    <property type="entry name" value="RNA_pol_sigma70_r4_t2"/>
</dbReference>
<comment type="caution">
    <text evidence="6">The sequence shown here is derived from an EMBL/GenBank/DDBJ whole genome shotgun (WGS) entry which is preliminary data.</text>
</comment>
<dbReference type="SUPFAM" id="SSF88659">
    <property type="entry name" value="Sigma3 and sigma4 domains of RNA polymerase sigma factors"/>
    <property type="match status" value="1"/>
</dbReference>
<dbReference type="EMBL" id="JBHUHR010000015">
    <property type="protein sequence ID" value="MFD2034266.1"/>
    <property type="molecule type" value="Genomic_DNA"/>
</dbReference>
<dbReference type="Proteomes" id="UP001597361">
    <property type="component" value="Unassembled WGS sequence"/>
</dbReference>
<dbReference type="Gene3D" id="1.10.1740.10">
    <property type="match status" value="1"/>
</dbReference>
<dbReference type="Gene3D" id="1.10.10.10">
    <property type="entry name" value="Winged helix-like DNA-binding domain superfamily/Winged helix DNA-binding domain"/>
    <property type="match status" value="1"/>
</dbReference>
<dbReference type="RefSeq" id="WP_376884252.1">
    <property type="nucleotide sequence ID" value="NZ_JBHUHR010000015.1"/>
</dbReference>
<evidence type="ECO:0000313" key="7">
    <source>
        <dbReference type="Proteomes" id="UP001597361"/>
    </source>
</evidence>
<dbReference type="InterPro" id="IPR013324">
    <property type="entry name" value="RNA_pol_sigma_r3/r4-like"/>
</dbReference>
<keyword evidence="4" id="KW-0804">Transcription</keyword>
<keyword evidence="3" id="KW-0731">Sigma factor</keyword>
<dbReference type="PANTHER" id="PTHR43133">
    <property type="entry name" value="RNA POLYMERASE ECF-TYPE SIGMA FACTO"/>
    <property type="match status" value="1"/>
</dbReference>
<reference evidence="7" key="1">
    <citation type="journal article" date="2019" name="Int. J. Syst. Evol. Microbiol.">
        <title>The Global Catalogue of Microorganisms (GCM) 10K type strain sequencing project: providing services to taxonomists for standard genome sequencing and annotation.</title>
        <authorList>
            <consortium name="The Broad Institute Genomics Platform"/>
            <consortium name="The Broad Institute Genome Sequencing Center for Infectious Disease"/>
            <person name="Wu L."/>
            <person name="Ma J."/>
        </authorList>
    </citation>
    <scope>NUCLEOTIDE SEQUENCE [LARGE SCALE GENOMIC DNA]</scope>
    <source>
        <strain evidence="7">CGMCC 1.15180</strain>
    </source>
</reference>
<accession>A0ABW4VJL2</accession>
<gene>
    <name evidence="6" type="ORF">ACFSKL_05650</name>
</gene>
<evidence type="ECO:0000259" key="5">
    <source>
        <dbReference type="Pfam" id="PF08281"/>
    </source>
</evidence>
<keyword evidence="2" id="KW-0805">Transcription regulation</keyword>
<evidence type="ECO:0000256" key="4">
    <source>
        <dbReference type="ARBA" id="ARBA00023163"/>
    </source>
</evidence>
<dbReference type="SUPFAM" id="SSF88946">
    <property type="entry name" value="Sigma2 domain of RNA polymerase sigma factors"/>
    <property type="match status" value="1"/>
</dbReference>
<keyword evidence="7" id="KW-1185">Reference proteome</keyword>
<organism evidence="6 7">
    <name type="scientific">Belliella marina</name>
    <dbReference type="NCBI Taxonomy" id="1644146"/>
    <lineage>
        <taxon>Bacteria</taxon>
        <taxon>Pseudomonadati</taxon>
        <taxon>Bacteroidota</taxon>
        <taxon>Cytophagia</taxon>
        <taxon>Cytophagales</taxon>
        <taxon>Cyclobacteriaceae</taxon>
        <taxon>Belliella</taxon>
    </lineage>
</organism>
<dbReference type="InterPro" id="IPR014284">
    <property type="entry name" value="RNA_pol_sigma-70_dom"/>
</dbReference>
<dbReference type="InterPro" id="IPR039425">
    <property type="entry name" value="RNA_pol_sigma-70-like"/>
</dbReference>
<dbReference type="NCBIfam" id="TIGR02937">
    <property type="entry name" value="sigma70-ECF"/>
    <property type="match status" value="1"/>
</dbReference>
<comment type="similarity">
    <text evidence="1">Belongs to the sigma-70 factor family. ECF subfamily.</text>
</comment>
<feature type="domain" description="RNA polymerase sigma factor 70 region 4 type 2" evidence="5">
    <location>
        <begin position="117"/>
        <end position="151"/>
    </location>
</feature>